<feature type="compositionally biased region" description="Basic and acidic residues" evidence="1">
    <location>
        <begin position="123"/>
        <end position="133"/>
    </location>
</feature>
<dbReference type="EMBL" id="WIUZ02000003">
    <property type="protein sequence ID" value="KAF9789559.1"/>
    <property type="molecule type" value="Genomic_DNA"/>
</dbReference>
<gene>
    <name evidence="2" type="ORF">BJ322DRAFT_543148</name>
</gene>
<dbReference type="OrthoDB" id="2799313at2759"/>
<comment type="caution">
    <text evidence="2">The sequence shown here is derived from an EMBL/GenBank/DDBJ whole genome shotgun (WGS) entry which is preliminary data.</text>
</comment>
<protein>
    <submittedName>
        <fullName evidence="2">Uncharacterized protein</fullName>
    </submittedName>
</protein>
<accession>A0A9P6HLB0</accession>
<reference evidence="2" key="1">
    <citation type="journal article" date="2020" name="Nat. Commun.">
        <title>Large-scale genome sequencing of mycorrhizal fungi provides insights into the early evolution of symbiotic traits.</title>
        <authorList>
            <person name="Miyauchi S."/>
            <person name="Kiss E."/>
            <person name="Kuo A."/>
            <person name="Drula E."/>
            <person name="Kohler A."/>
            <person name="Sanchez-Garcia M."/>
            <person name="Morin E."/>
            <person name="Andreopoulos B."/>
            <person name="Barry K.W."/>
            <person name="Bonito G."/>
            <person name="Buee M."/>
            <person name="Carver A."/>
            <person name="Chen C."/>
            <person name="Cichocki N."/>
            <person name="Clum A."/>
            <person name="Culley D."/>
            <person name="Crous P.W."/>
            <person name="Fauchery L."/>
            <person name="Girlanda M."/>
            <person name="Hayes R.D."/>
            <person name="Keri Z."/>
            <person name="LaButti K."/>
            <person name="Lipzen A."/>
            <person name="Lombard V."/>
            <person name="Magnuson J."/>
            <person name="Maillard F."/>
            <person name="Murat C."/>
            <person name="Nolan M."/>
            <person name="Ohm R.A."/>
            <person name="Pangilinan J."/>
            <person name="Pereira M.F."/>
            <person name="Perotto S."/>
            <person name="Peter M."/>
            <person name="Pfister S."/>
            <person name="Riley R."/>
            <person name="Sitrit Y."/>
            <person name="Stielow J.B."/>
            <person name="Szollosi G."/>
            <person name="Zifcakova L."/>
            <person name="Stursova M."/>
            <person name="Spatafora J.W."/>
            <person name="Tedersoo L."/>
            <person name="Vaario L.M."/>
            <person name="Yamada A."/>
            <person name="Yan M."/>
            <person name="Wang P."/>
            <person name="Xu J."/>
            <person name="Bruns T."/>
            <person name="Baldrian P."/>
            <person name="Vilgalys R."/>
            <person name="Dunand C."/>
            <person name="Henrissat B."/>
            <person name="Grigoriev I.V."/>
            <person name="Hibbett D."/>
            <person name="Nagy L.G."/>
            <person name="Martin F.M."/>
        </authorList>
    </citation>
    <scope>NUCLEOTIDE SEQUENCE</scope>
    <source>
        <strain evidence="2">UH-Tt-Lm1</strain>
    </source>
</reference>
<dbReference type="Proteomes" id="UP000736335">
    <property type="component" value="Unassembled WGS sequence"/>
</dbReference>
<dbReference type="AlphaFoldDB" id="A0A9P6HLB0"/>
<name>A0A9P6HLB0_9AGAM</name>
<proteinExistence type="predicted"/>
<evidence type="ECO:0000313" key="2">
    <source>
        <dbReference type="EMBL" id="KAF9789559.1"/>
    </source>
</evidence>
<evidence type="ECO:0000256" key="1">
    <source>
        <dbReference type="SAM" id="MobiDB-lite"/>
    </source>
</evidence>
<organism evidence="2 3">
    <name type="scientific">Thelephora terrestris</name>
    <dbReference type="NCBI Taxonomy" id="56493"/>
    <lineage>
        <taxon>Eukaryota</taxon>
        <taxon>Fungi</taxon>
        <taxon>Dikarya</taxon>
        <taxon>Basidiomycota</taxon>
        <taxon>Agaricomycotina</taxon>
        <taxon>Agaricomycetes</taxon>
        <taxon>Thelephorales</taxon>
        <taxon>Thelephoraceae</taxon>
        <taxon>Thelephora</taxon>
    </lineage>
</organism>
<reference evidence="2" key="2">
    <citation type="submission" date="2020-11" db="EMBL/GenBank/DDBJ databases">
        <authorList>
            <consortium name="DOE Joint Genome Institute"/>
            <person name="Kuo A."/>
            <person name="Miyauchi S."/>
            <person name="Kiss E."/>
            <person name="Drula E."/>
            <person name="Kohler A."/>
            <person name="Sanchez-Garcia M."/>
            <person name="Andreopoulos B."/>
            <person name="Barry K.W."/>
            <person name="Bonito G."/>
            <person name="Buee M."/>
            <person name="Carver A."/>
            <person name="Chen C."/>
            <person name="Cichocki N."/>
            <person name="Clum A."/>
            <person name="Culley D."/>
            <person name="Crous P.W."/>
            <person name="Fauchery L."/>
            <person name="Girlanda M."/>
            <person name="Hayes R."/>
            <person name="Keri Z."/>
            <person name="Labutti K."/>
            <person name="Lipzen A."/>
            <person name="Lombard V."/>
            <person name="Magnuson J."/>
            <person name="Maillard F."/>
            <person name="Morin E."/>
            <person name="Murat C."/>
            <person name="Nolan M."/>
            <person name="Ohm R."/>
            <person name="Pangilinan J."/>
            <person name="Pereira M."/>
            <person name="Perotto S."/>
            <person name="Peter M."/>
            <person name="Riley R."/>
            <person name="Sitrit Y."/>
            <person name="Stielow B."/>
            <person name="Szollosi G."/>
            <person name="Zifcakova L."/>
            <person name="Stursova M."/>
            <person name="Spatafora J.W."/>
            <person name="Tedersoo L."/>
            <person name="Vaario L.-M."/>
            <person name="Yamada A."/>
            <person name="Yan M."/>
            <person name="Wang P."/>
            <person name="Xu J."/>
            <person name="Bruns T."/>
            <person name="Baldrian P."/>
            <person name="Vilgalys R."/>
            <person name="Henrissat B."/>
            <person name="Grigoriev I.V."/>
            <person name="Hibbett D."/>
            <person name="Nagy L.G."/>
            <person name="Martin F.M."/>
        </authorList>
    </citation>
    <scope>NUCLEOTIDE SEQUENCE</scope>
    <source>
        <strain evidence="2">UH-Tt-Lm1</strain>
    </source>
</reference>
<sequence length="296" mass="33311">MPSTYFHEMHFPDQENQYFPGTYPELPPFNQYLQVVTYQGALRELGVALPMQNPTLWDIPDTWSQSPTLFSTSTPPPLALLSSATEDYRSHVSVPFSGFSEVRPQSIGPPPDADVATGLNNGGKDDGGEDLHAHLSPSSHKLVPQVVYIPPRQQKKSGDPQNIEFRVRGEKGIRLSDALEKRWGDFEGRDDSPLSGENRAQITLRVLIVGCPPWESKISTVDYTSKRQPITLEKLANDVARSVKRFLERETEKGHDDHSTCHWQNTMLLSNMYLTRLVRVSTGSWQPELFVAQQPT</sequence>
<evidence type="ECO:0000313" key="3">
    <source>
        <dbReference type="Proteomes" id="UP000736335"/>
    </source>
</evidence>
<keyword evidence="3" id="KW-1185">Reference proteome</keyword>
<feature type="region of interest" description="Disordered" evidence="1">
    <location>
        <begin position="101"/>
        <end position="139"/>
    </location>
</feature>